<gene>
    <name evidence="1" type="ORF">WKV53_27190</name>
</gene>
<reference evidence="1 2" key="1">
    <citation type="submission" date="2024-04" db="EMBL/GenBank/DDBJ databases">
        <title>Luteolibacter sp. isolated from soil.</title>
        <authorList>
            <person name="An J."/>
        </authorList>
    </citation>
    <scope>NUCLEOTIDE SEQUENCE [LARGE SCALE GENOMIC DNA]</scope>
    <source>
        <strain evidence="1 2">Y139</strain>
    </source>
</reference>
<comment type="caution">
    <text evidence="1">The sequence shown here is derived from an EMBL/GenBank/DDBJ whole genome shotgun (WGS) entry which is preliminary data.</text>
</comment>
<sequence>MTIDPSLVSALSAVMGSLAGASASIFTTWMTQRNQNHRERSQLELRRREVLYGEFIAEGFKLTADATEHSLDHPETLVNLYTILGRIRLVSSDAIVNSAEEFCRLLIDRYMDKNIPIEEIPAMIRDSDHPLRGFASECRAELDRYTT</sequence>
<name>A0ABU9B335_9BACT</name>
<proteinExistence type="predicted"/>
<evidence type="ECO:0008006" key="3">
    <source>
        <dbReference type="Google" id="ProtNLM"/>
    </source>
</evidence>
<protein>
    <recommendedName>
        <fullName evidence="3">DUF4760 domain-containing protein</fullName>
    </recommendedName>
</protein>
<dbReference type="EMBL" id="JBBUKT010000017">
    <property type="protein sequence ID" value="MEK7954233.1"/>
    <property type="molecule type" value="Genomic_DNA"/>
</dbReference>
<dbReference type="Proteomes" id="UP001371305">
    <property type="component" value="Unassembled WGS sequence"/>
</dbReference>
<organism evidence="1 2">
    <name type="scientific">Luteolibacter soli</name>
    <dbReference type="NCBI Taxonomy" id="3135280"/>
    <lineage>
        <taxon>Bacteria</taxon>
        <taxon>Pseudomonadati</taxon>
        <taxon>Verrucomicrobiota</taxon>
        <taxon>Verrucomicrobiia</taxon>
        <taxon>Verrucomicrobiales</taxon>
        <taxon>Verrucomicrobiaceae</taxon>
        <taxon>Luteolibacter</taxon>
    </lineage>
</organism>
<evidence type="ECO:0000313" key="2">
    <source>
        <dbReference type="Proteomes" id="UP001371305"/>
    </source>
</evidence>
<evidence type="ECO:0000313" key="1">
    <source>
        <dbReference type="EMBL" id="MEK7954233.1"/>
    </source>
</evidence>
<keyword evidence="2" id="KW-1185">Reference proteome</keyword>
<dbReference type="RefSeq" id="WP_341408001.1">
    <property type="nucleotide sequence ID" value="NZ_JBBUKT010000017.1"/>
</dbReference>
<accession>A0ABU9B335</accession>